<dbReference type="InterPro" id="IPR042110">
    <property type="entry name" value="Adenylosuccinate_synth_dom2"/>
</dbReference>
<dbReference type="InterPro" id="IPR027417">
    <property type="entry name" value="P-loop_NTPase"/>
</dbReference>
<dbReference type="SUPFAM" id="SSF52540">
    <property type="entry name" value="P-loop containing nucleoside triphosphate hydrolases"/>
    <property type="match status" value="1"/>
</dbReference>
<dbReference type="Pfam" id="PF00709">
    <property type="entry name" value="Adenylsucc_synt"/>
    <property type="match status" value="1"/>
</dbReference>
<keyword evidence="5 9" id="KW-0658">Purine biosynthesis</keyword>
<dbReference type="AlphaFoldDB" id="A0AAW4YAF4"/>
<dbReference type="InterPro" id="IPR001114">
    <property type="entry name" value="Adenylosuccinate_synthetase"/>
</dbReference>
<dbReference type="HAMAP" id="MF_00011">
    <property type="entry name" value="Adenylosucc_synth"/>
    <property type="match status" value="1"/>
</dbReference>
<name>A0AAW4YAF4_STAAU</name>
<keyword evidence="4 9" id="KW-0547">Nucleotide-binding</keyword>
<dbReference type="Proteomes" id="UP001200271">
    <property type="component" value="Unassembled WGS sequence"/>
</dbReference>
<dbReference type="InterPro" id="IPR042109">
    <property type="entry name" value="Adenylosuccinate_synth_dom1"/>
</dbReference>
<dbReference type="FunFam" id="1.10.300.10:FF:000001">
    <property type="entry name" value="Adenylosuccinate synthetase"/>
    <property type="match status" value="1"/>
</dbReference>
<dbReference type="PANTHER" id="PTHR11846">
    <property type="entry name" value="ADENYLOSUCCINATE SYNTHETASE"/>
    <property type="match status" value="1"/>
</dbReference>
<keyword evidence="3 9" id="KW-0479">Metal-binding</keyword>
<evidence type="ECO:0000256" key="8">
    <source>
        <dbReference type="PROSITE-ProRule" id="PRU10134"/>
    </source>
</evidence>
<dbReference type="GO" id="GO:0005525">
    <property type="term" value="F:GTP binding"/>
    <property type="evidence" value="ECO:0007669"/>
    <property type="project" value="UniProtKB-KW"/>
</dbReference>
<comment type="pathway">
    <text evidence="9">Purine metabolism; AMP biosynthesis via de novo pathway; AMP from IMP: step 1/2.</text>
</comment>
<evidence type="ECO:0000256" key="3">
    <source>
        <dbReference type="ARBA" id="ARBA00022723"/>
    </source>
</evidence>
<feature type="active site" evidence="8">
    <location>
        <position position="139"/>
    </location>
</feature>
<comment type="caution">
    <text evidence="10">The sequence shown here is derived from an EMBL/GenBank/DDBJ whole genome shotgun (WGS) entry which is preliminary data.</text>
</comment>
<dbReference type="GO" id="GO:0046040">
    <property type="term" value="P:IMP metabolic process"/>
    <property type="evidence" value="ECO:0007669"/>
    <property type="project" value="TreeGrafter"/>
</dbReference>
<dbReference type="GO" id="GO:0004019">
    <property type="term" value="F:adenylosuccinate synthase activity"/>
    <property type="evidence" value="ECO:0007669"/>
    <property type="project" value="UniProtKB-EC"/>
</dbReference>
<evidence type="ECO:0000256" key="6">
    <source>
        <dbReference type="ARBA" id="ARBA00022842"/>
    </source>
</evidence>
<keyword evidence="7 9" id="KW-0342">GTP-binding</keyword>
<dbReference type="InterPro" id="IPR018220">
    <property type="entry name" value="Adenylosuccin_syn_GTP-bd"/>
</dbReference>
<keyword evidence="6 9" id="KW-0460">Magnesium</keyword>
<evidence type="ECO:0000256" key="7">
    <source>
        <dbReference type="ARBA" id="ARBA00023134"/>
    </source>
</evidence>
<dbReference type="Gene3D" id="3.40.440.10">
    <property type="entry name" value="Adenylosuccinate Synthetase, subunit A, domain 1"/>
    <property type="match status" value="1"/>
</dbReference>
<dbReference type="Gene3D" id="1.10.300.10">
    <property type="entry name" value="Adenylosuccinate Synthetase, subunit A, domain 2"/>
    <property type="match status" value="1"/>
</dbReference>
<keyword evidence="2 9" id="KW-0436">Ligase</keyword>
<feature type="non-terminal residue" evidence="10">
    <location>
        <position position="173"/>
    </location>
</feature>
<comment type="similarity">
    <text evidence="9">Belongs to the adenylosuccinate synthetase family.</text>
</comment>
<comment type="subunit">
    <text evidence="1">Homodimer.</text>
</comment>
<dbReference type="EC" id="6.3.4.4" evidence="9"/>
<dbReference type="SMART" id="SM00788">
    <property type="entry name" value="Adenylsucc_synt"/>
    <property type="match status" value="1"/>
</dbReference>
<evidence type="ECO:0000313" key="10">
    <source>
        <dbReference type="EMBL" id="MCE3363096.1"/>
    </source>
</evidence>
<evidence type="ECO:0000313" key="11">
    <source>
        <dbReference type="Proteomes" id="UP001200271"/>
    </source>
</evidence>
<dbReference type="GO" id="GO:0046872">
    <property type="term" value="F:metal ion binding"/>
    <property type="evidence" value="ECO:0007669"/>
    <property type="project" value="UniProtKB-KW"/>
</dbReference>
<evidence type="ECO:0000256" key="2">
    <source>
        <dbReference type="ARBA" id="ARBA00022598"/>
    </source>
</evidence>
<reference evidence="10" key="2">
    <citation type="submission" date="2023-08" db="EMBL/GenBank/DDBJ databases">
        <authorList>
            <person name="Zhao H."/>
            <person name="Wang X."/>
        </authorList>
    </citation>
    <scope>NUCLEOTIDE SEQUENCE</scope>
    <source>
        <strain evidence="10">NC-4</strain>
    </source>
</reference>
<dbReference type="PROSITE" id="PS00513">
    <property type="entry name" value="ADENYLOSUCCIN_SYN_2"/>
    <property type="match status" value="1"/>
</dbReference>
<gene>
    <name evidence="10" type="ORF">LB359_12280</name>
</gene>
<dbReference type="PROSITE" id="PS01266">
    <property type="entry name" value="ADENYLOSUCCIN_SYN_1"/>
    <property type="match status" value="1"/>
</dbReference>
<evidence type="ECO:0000256" key="4">
    <source>
        <dbReference type="ARBA" id="ARBA00022741"/>
    </source>
</evidence>
<evidence type="ECO:0000256" key="9">
    <source>
        <dbReference type="RuleBase" id="RU000520"/>
    </source>
</evidence>
<dbReference type="GO" id="GO:0044208">
    <property type="term" value="P:'de novo' AMP biosynthetic process"/>
    <property type="evidence" value="ECO:0007669"/>
    <property type="project" value="TreeGrafter"/>
</dbReference>
<dbReference type="GO" id="GO:0005737">
    <property type="term" value="C:cytoplasm"/>
    <property type="evidence" value="ECO:0007669"/>
    <property type="project" value="TreeGrafter"/>
</dbReference>
<comment type="catalytic activity">
    <reaction evidence="9">
        <text>IMP + L-aspartate + GTP = N(6)-(1,2-dicarboxyethyl)-AMP + GDP + phosphate + 2 H(+)</text>
        <dbReference type="Rhea" id="RHEA:15753"/>
        <dbReference type="ChEBI" id="CHEBI:15378"/>
        <dbReference type="ChEBI" id="CHEBI:29991"/>
        <dbReference type="ChEBI" id="CHEBI:37565"/>
        <dbReference type="ChEBI" id="CHEBI:43474"/>
        <dbReference type="ChEBI" id="CHEBI:57567"/>
        <dbReference type="ChEBI" id="CHEBI:58053"/>
        <dbReference type="ChEBI" id="CHEBI:58189"/>
        <dbReference type="EC" id="6.3.4.4"/>
    </reaction>
</comment>
<evidence type="ECO:0000256" key="5">
    <source>
        <dbReference type="ARBA" id="ARBA00022755"/>
    </source>
</evidence>
<reference evidence="10" key="1">
    <citation type="journal article" date="2021" name="Front Med (Lausanne)">
        <title>The Prevalence and Determinants of Fusidic Acid Resistance Among Methicillin-Resistant Staphylococcus aureus Clinical Isolates in China.</title>
        <authorList>
            <person name="Zhao H."/>
            <person name="Wang X."/>
            <person name="Wang B."/>
            <person name="Xu Y."/>
            <person name="Rao L."/>
            <person name="Wan B."/>
            <person name="Guo Y."/>
            <person name="Wu X."/>
            <person name="Yu J."/>
            <person name="Chen L."/>
            <person name="Li M."/>
            <person name="Yu F."/>
        </authorList>
    </citation>
    <scope>NUCLEOTIDE SEQUENCE</scope>
    <source>
        <strain evidence="10">NC-4</strain>
    </source>
</reference>
<organism evidence="10 11">
    <name type="scientific">Staphylococcus aureus</name>
    <dbReference type="NCBI Taxonomy" id="1280"/>
    <lineage>
        <taxon>Bacteria</taxon>
        <taxon>Bacillati</taxon>
        <taxon>Bacillota</taxon>
        <taxon>Bacilli</taxon>
        <taxon>Bacillales</taxon>
        <taxon>Staphylococcaceae</taxon>
        <taxon>Staphylococcus</taxon>
    </lineage>
</organism>
<comment type="function">
    <text evidence="9">Plays an important role in the de novo pathway of purine nucleotide biosynthesis.</text>
</comment>
<accession>A0AAW4YAF4</accession>
<dbReference type="InterPro" id="IPR033128">
    <property type="entry name" value="Adenylosuccin_syn_Lys_AS"/>
</dbReference>
<protein>
    <recommendedName>
        <fullName evidence="9">Adenylosuccinate synthetase</fullName>
        <ecNumber evidence="9">6.3.4.4</ecNumber>
    </recommendedName>
</protein>
<dbReference type="EMBL" id="JAIUEN010000112">
    <property type="protein sequence ID" value="MCE3363096.1"/>
    <property type="molecule type" value="Genomic_DNA"/>
</dbReference>
<sequence length="173" mass="19140">MSSIVVVGTQWGDEGKGKITDFLAEQSDVIARFSGGNNAGHTIQFGGETYKLHLVPSGIFYKDKLAVIGNGVVVDPVALLKELDGLNERGIPTSNLRISNRAQVILPYHLAQDEYEERLRGDNKIGTTKKGIGPAYVDKVQRIGIRMADLLEKETFERLLKSNIEYKQAYFKG</sequence>
<dbReference type="PANTHER" id="PTHR11846:SF0">
    <property type="entry name" value="ADENYLOSUCCINATE SYNTHETASE"/>
    <property type="match status" value="1"/>
</dbReference>
<evidence type="ECO:0000256" key="1">
    <source>
        <dbReference type="ARBA" id="ARBA00011738"/>
    </source>
</evidence>
<proteinExistence type="inferred from homology"/>